<dbReference type="EMBL" id="DS268506">
    <property type="protein sequence ID" value="EFP13513.1"/>
    <property type="molecule type" value="Genomic_DNA"/>
</dbReference>
<protein>
    <recommendedName>
        <fullName evidence="1">F-box domain-containing protein</fullName>
    </recommendedName>
</protein>
<dbReference type="HOGENOM" id="CLU_028840_5_2_1"/>
<dbReference type="Pfam" id="PF07735">
    <property type="entry name" value="FBA_2"/>
    <property type="match status" value="1"/>
</dbReference>
<dbReference type="AlphaFoldDB" id="E3N0R4"/>
<dbReference type="InParanoid" id="E3N0R4"/>
<dbReference type="Pfam" id="PF00646">
    <property type="entry name" value="F-box"/>
    <property type="match status" value="1"/>
</dbReference>
<feature type="domain" description="F-box" evidence="1">
    <location>
        <begin position="4"/>
        <end position="53"/>
    </location>
</feature>
<accession>E3N0R4</accession>
<proteinExistence type="predicted"/>
<evidence type="ECO:0000313" key="2">
    <source>
        <dbReference type="EMBL" id="EFP13513.1"/>
    </source>
</evidence>
<dbReference type="Proteomes" id="UP000008281">
    <property type="component" value="Unassembled WGS sequence"/>
</dbReference>
<keyword evidence="3" id="KW-1185">Reference proteome</keyword>
<dbReference type="InterPro" id="IPR001810">
    <property type="entry name" value="F-box_dom"/>
</dbReference>
<evidence type="ECO:0000259" key="1">
    <source>
        <dbReference type="PROSITE" id="PS50181"/>
    </source>
</evidence>
<dbReference type="PANTHER" id="PTHR22899">
    <property type="entry name" value="CYCLIN-RELATED F-BOX FAMILY"/>
    <property type="match status" value="1"/>
</dbReference>
<dbReference type="InterPro" id="IPR053222">
    <property type="entry name" value="Zygotic_Embryogenesis-Asso"/>
</dbReference>
<gene>
    <name evidence="2" type="ORF">CRE_10530</name>
</gene>
<dbReference type="FunCoup" id="E3N0R4">
    <property type="interactions" value="1160"/>
</dbReference>
<dbReference type="InterPro" id="IPR012885">
    <property type="entry name" value="F-box_Sdz-33"/>
</dbReference>
<sequence>MTTPFPLLRLPRLALIPVFQCMELIEVIAFSFLSKRTHSLSKYLRKKTSFPYINLEIETDCVCMRIALTDVSSLSLYFYSDVLTTVKVFYPYKQIQWKNIGLSPEQWVERLLDVTKCPSLSRLTLDAIPKFDVFSVFDVIAKVAELEICKNCCNALAKRAVEVLSPVTSSINMLKAPFSIQEEFQSFWMGNVECLSIYNDNLLRFQFNLSYLLISNAVKLKMREVVLSLEDLNRFFSYWLDKTSNHRLEHLSVKSLGHFDKNILLKGLNATRFTENRTREFLSIYTFYQFRDFTGAFDVRRTDGKLAAITFAKTFGRTFINFDVWP</sequence>
<organism evidence="3">
    <name type="scientific">Caenorhabditis remanei</name>
    <name type="common">Caenorhabditis vulgaris</name>
    <dbReference type="NCBI Taxonomy" id="31234"/>
    <lineage>
        <taxon>Eukaryota</taxon>
        <taxon>Metazoa</taxon>
        <taxon>Ecdysozoa</taxon>
        <taxon>Nematoda</taxon>
        <taxon>Chromadorea</taxon>
        <taxon>Rhabditida</taxon>
        <taxon>Rhabditina</taxon>
        <taxon>Rhabditomorpha</taxon>
        <taxon>Rhabditoidea</taxon>
        <taxon>Rhabditidae</taxon>
        <taxon>Peloderinae</taxon>
        <taxon>Caenorhabditis</taxon>
    </lineage>
</organism>
<reference evidence="2" key="1">
    <citation type="submission" date="2007-07" db="EMBL/GenBank/DDBJ databases">
        <title>PCAP assembly of the Caenorhabditis remanei genome.</title>
        <authorList>
            <consortium name="The Caenorhabditis remanei Sequencing Consortium"/>
            <person name="Wilson R.K."/>
        </authorList>
    </citation>
    <scope>NUCLEOTIDE SEQUENCE [LARGE SCALE GENOMIC DNA]</scope>
    <source>
        <strain evidence="2">PB4641</strain>
    </source>
</reference>
<name>E3N0R4_CAERE</name>
<evidence type="ECO:0000313" key="3">
    <source>
        <dbReference type="Proteomes" id="UP000008281"/>
    </source>
</evidence>
<dbReference type="PROSITE" id="PS50181">
    <property type="entry name" value="FBOX"/>
    <property type="match status" value="1"/>
</dbReference>